<evidence type="ECO:0000256" key="1">
    <source>
        <dbReference type="SAM" id="Phobius"/>
    </source>
</evidence>
<dbReference type="Proteomes" id="UP000245720">
    <property type="component" value="Unassembled WGS sequence"/>
</dbReference>
<sequence>MNEKNEQNHLMSKKLFIICSGLLFVLVLIFGIILLFKNMLFKPAILNKATFSEADKNIIAEELDISADKFTVEKMRFTHAKDSYFCITVKTSSLELLGSYEFQGNDNYNNRPKYLKRDINDPHNNIVCTVISNEPYELDFELHNWNKKLYGIIK</sequence>
<evidence type="ECO:0000313" key="2">
    <source>
        <dbReference type="EMBL" id="PWJ13477.1"/>
    </source>
</evidence>
<keyword evidence="1" id="KW-1133">Transmembrane helix</keyword>
<proteinExistence type="predicted"/>
<evidence type="ECO:0000313" key="3">
    <source>
        <dbReference type="Proteomes" id="UP000245720"/>
    </source>
</evidence>
<feature type="transmembrane region" description="Helical" evidence="1">
    <location>
        <begin position="15"/>
        <end position="36"/>
    </location>
</feature>
<name>A0A315Y0S6_RUMFL</name>
<comment type="caution">
    <text evidence="2">The sequence shown here is derived from an EMBL/GenBank/DDBJ whole genome shotgun (WGS) entry which is preliminary data.</text>
</comment>
<gene>
    <name evidence="2" type="ORF">IE37_01282</name>
</gene>
<accession>A0A315Y0S6</accession>
<keyword evidence="1" id="KW-0472">Membrane</keyword>
<organism evidence="2 3">
    <name type="scientific">Ruminococcus flavefaciens</name>
    <dbReference type="NCBI Taxonomy" id="1265"/>
    <lineage>
        <taxon>Bacteria</taxon>
        <taxon>Bacillati</taxon>
        <taxon>Bacillota</taxon>
        <taxon>Clostridia</taxon>
        <taxon>Eubacteriales</taxon>
        <taxon>Oscillospiraceae</taxon>
        <taxon>Ruminococcus</taxon>
    </lineage>
</organism>
<keyword evidence="1" id="KW-0812">Transmembrane</keyword>
<dbReference type="RefSeq" id="WP_109726104.1">
    <property type="nucleotide sequence ID" value="NZ_CACVSX010000002.1"/>
</dbReference>
<protein>
    <submittedName>
        <fullName evidence="2">Uncharacterized protein</fullName>
    </submittedName>
</protein>
<dbReference type="EMBL" id="QGDI01000004">
    <property type="protein sequence ID" value="PWJ13477.1"/>
    <property type="molecule type" value="Genomic_DNA"/>
</dbReference>
<dbReference type="AlphaFoldDB" id="A0A315Y0S6"/>
<reference evidence="2 3" key="1">
    <citation type="submission" date="2018-05" db="EMBL/GenBank/DDBJ databases">
        <title>The Hungate 1000. A catalogue of reference genomes from the rumen microbiome.</title>
        <authorList>
            <person name="Kelly W."/>
        </authorList>
    </citation>
    <scope>NUCLEOTIDE SEQUENCE [LARGE SCALE GENOMIC DNA]</scope>
    <source>
        <strain evidence="2 3">SAb67</strain>
    </source>
</reference>